<evidence type="ECO:0000313" key="3">
    <source>
        <dbReference type="Proteomes" id="UP000294901"/>
    </source>
</evidence>
<feature type="compositionally biased region" description="Polar residues" evidence="1">
    <location>
        <begin position="593"/>
        <end position="615"/>
    </location>
</feature>
<feature type="compositionally biased region" description="Gly residues" evidence="1">
    <location>
        <begin position="857"/>
        <end position="870"/>
    </location>
</feature>
<dbReference type="PANTHER" id="PTHR14054:SF14">
    <property type="entry name" value="REPETIN"/>
    <property type="match status" value="1"/>
</dbReference>
<name>A0A4R6JEU6_9ACTN</name>
<feature type="compositionally biased region" description="Pro residues" evidence="1">
    <location>
        <begin position="753"/>
        <end position="766"/>
    </location>
</feature>
<proteinExistence type="predicted"/>
<accession>A0A4R6JEU6</accession>
<feature type="compositionally biased region" description="Low complexity" evidence="1">
    <location>
        <begin position="871"/>
        <end position="880"/>
    </location>
</feature>
<evidence type="ECO:0000256" key="1">
    <source>
        <dbReference type="SAM" id="MobiDB-lite"/>
    </source>
</evidence>
<dbReference type="EMBL" id="SNWR01000002">
    <property type="protein sequence ID" value="TDO33085.1"/>
    <property type="molecule type" value="Genomic_DNA"/>
</dbReference>
<sequence length="1180" mass="119703">MVSIRSLLRGDRDNPGHGVVQHTVGNALVLHADEAISAEAQSLALTVVEDTENDVVVLDLGEGLPITSWESMAGVLPRRRRGIRLMACGEQRNAAAMAGQWFAERLGRTVIAPDGNLIRGAAGGLFVHSGPGSGWVRFRPGKPPAWHAKRYPTPLWDQAVTERRASSSTGEIEPLPGGVWIHDVREPEVVAGHRERLVADVPCQPEVMTVLLGCPGTPALSLDDVVRFWRDLDEDSRGRARFVQYGDIRLPEGEAFGQALADLLATPVICYTGVPIGSPGKFEIRTVREDGVLGWPPFALELSYQPRAHPNSKGRRPVILNHRGPLQWVEQVENRIYWYAPDAVIEVVQAGLWVRPAEEPANAERVRATRLDPEGSTLIFDDSVAERSGRMRELAEDLAARVDPALGEESALFPASVLVPGQKPAGRADAVLSASLPVASEPGVSRSVASEAGVSRSVASEPGVSPSSAYESSVSVPWVYESTVSEPGASESTVSERGAYERGAYESTVSGPLASDRVAAVEALAVPPALPTATEVPALPTATEVPALPVGVPVTPVAPVDLTPPVPAAPPASPVSTAGVSLTSGVSSPAGVSLTSGVSSTARVSSGPGVSSTARVSSEPGVSSASGVSSTGSVSAVPGMSSPTGVSITPGVSSLASVSSEHGVSSTGGASAASGVAFTEGVSSEPGVSSTGGASAASGVAFTEGVSSEPGVSSTGGASAASGVASTESVSPELGVSSTAGVSSEPGVSSGPAMPPPTVAPPPPVAPAAVAPAESIAITIPEPVIPTIEAPPVPAPSAGTGRSAVVAGRSAAAAGGSAGAAPGGTAGGTSGGSAGVAPGGSPGAAAGGSASVAPGAAAGGSPGVAAGGSASGASGAAPSGTAGGKSGATARTSATADEPVAAAEQVRRQPVPAASASAILPKRRPLDEERAWLRRTLSREFDTMASSVSRIMSEHPGLQGSGSASADDILADSVAVRLYLSRRGAGIDAGLRSGEAGPHVPLARCAVAGLSRLPSFRGTTVYRATPARGEWERYRERKLVTDWSFVNTLTGPCDSQEGDTDVLVWSMTARRTALLEPEGDERVEDRVLFLPGTHFKVLELREPSADGRGAVLMREIGANEIDEDGRVDPERVSLDELAVTSLHRSIERWATAEPKRRVGSAAGERFGLLPGLTRAGGIGS</sequence>
<feature type="compositionally biased region" description="Low complexity" evidence="1">
    <location>
        <begin position="887"/>
        <end position="896"/>
    </location>
</feature>
<feature type="region of interest" description="Disordered" evidence="1">
    <location>
        <begin position="569"/>
        <end position="639"/>
    </location>
</feature>
<comment type="caution">
    <text evidence="2">The sequence shown here is derived from an EMBL/GenBank/DDBJ whole genome shotgun (WGS) entry which is preliminary data.</text>
</comment>
<dbReference type="Proteomes" id="UP000294901">
    <property type="component" value="Unassembled WGS sequence"/>
</dbReference>
<keyword evidence="3" id="KW-1185">Reference proteome</keyword>
<reference evidence="2 3" key="1">
    <citation type="submission" date="2019-03" db="EMBL/GenBank/DDBJ databases">
        <title>Sequencing the genomes of 1000 actinobacteria strains.</title>
        <authorList>
            <person name="Klenk H.-P."/>
        </authorList>
    </citation>
    <scope>NUCLEOTIDE SEQUENCE [LARGE SCALE GENOMIC DNA]</scope>
    <source>
        <strain evidence="2 3">DSM 43805</strain>
    </source>
</reference>
<dbReference type="AlphaFoldDB" id="A0A4R6JEU6"/>
<dbReference type="Gene3D" id="3.90.176.10">
    <property type="entry name" value="Toxin ADP-ribosyltransferase, Chain A, domain 1"/>
    <property type="match status" value="1"/>
</dbReference>
<feature type="region of interest" description="Disordered" evidence="1">
    <location>
        <begin position="814"/>
        <end position="922"/>
    </location>
</feature>
<protein>
    <submittedName>
        <fullName evidence="2">Uncharacterized protein</fullName>
    </submittedName>
</protein>
<dbReference type="RefSeq" id="WP_133878968.1">
    <property type="nucleotide sequence ID" value="NZ_SNWR01000002.1"/>
</dbReference>
<feature type="compositionally biased region" description="Gly residues" evidence="1">
    <location>
        <begin position="816"/>
        <end position="846"/>
    </location>
</feature>
<gene>
    <name evidence="2" type="ORF">C8E87_8568</name>
</gene>
<feature type="compositionally biased region" description="Low complexity" evidence="1">
    <location>
        <begin position="741"/>
        <end position="752"/>
    </location>
</feature>
<dbReference type="PANTHER" id="PTHR14054">
    <property type="entry name" value="REPETIN"/>
    <property type="match status" value="1"/>
</dbReference>
<feature type="compositionally biased region" description="Low complexity" evidence="1">
    <location>
        <begin position="616"/>
        <end position="639"/>
    </location>
</feature>
<organism evidence="2 3">
    <name type="scientific">Paractinoplanes brasiliensis</name>
    <dbReference type="NCBI Taxonomy" id="52695"/>
    <lineage>
        <taxon>Bacteria</taxon>
        <taxon>Bacillati</taxon>
        <taxon>Actinomycetota</taxon>
        <taxon>Actinomycetes</taxon>
        <taxon>Micromonosporales</taxon>
        <taxon>Micromonosporaceae</taxon>
        <taxon>Paractinoplanes</taxon>
    </lineage>
</organism>
<dbReference type="OrthoDB" id="3320501at2"/>
<feature type="region of interest" description="Disordered" evidence="1">
    <location>
        <begin position="705"/>
        <end position="767"/>
    </location>
</feature>
<feature type="compositionally biased region" description="Low complexity" evidence="1">
    <location>
        <begin position="847"/>
        <end position="856"/>
    </location>
</feature>
<feature type="region of interest" description="Disordered" evidence="1">
    <location>
        <begin position="442"/>
        <end position="470"/>
    </location>
</feature>
<feature type="compositionally biased region" description="Low complexity" evidence="1">
    <location>
        <begin position="711"/>
        <end position="731"/>
    </location>
</feature>
<evidence type="ECO:0000313" key="2">
    <source>
        <dbReference type="EMBL" id="TDO33085.1"/>
    </source>
</evidence>